<reference evidence="11 12" key="1">
    <citation type="submission" date="2019-02" db="EMBL/GenBank/DDBJ databases">
        <title>Deep-cultivation of Planctomycetes and their phenomic and genomic characterization uncovers novel biology.</title>
        <authorList>
            <person name="Wiegand S."/>
            <person name="Jogler M."/>
            <person name="Boedeker C."/>
            <person name="Pinto D."/>
            <person name="Vollmers J."/>
            <person name="Rivas-Marin E."/>
            <person name="Kohn T."/>
            <person name="Peeters S.H."/>
            <person name="Heuer A."/>
            <person name="Rast P."/>
            <person name="Oberbeckmann S."/>
            <person name="Bunk B."/>
            <person name="Jeske O."/>
            <person name="Meyerdierks A."/>
            <person name="Storesund J.E."/>
            <person name="Kallscheuer N."/>
            <person name="Luecker S."/>
            <person name="Lage O.M."/>
            <person name="Pohl T."/>
            <person name="Merkel B.J."/>
            <person name="Hornburger P."/>
            <person name="Mueller R.-W."/>
            <person name="Bruemmer F."/>
            <person name="Labrenz M."/>
            <person name="Spormann A.M."/>
            <person name="Op den Camp H."/>
            <person name="Overmann J."/>
            <person name="Amann R."/>
            <person name="Jetten M.S.M."/>
            <person name="Mascher T."/>
            <person name="Medema M.H."/>
            <person name="Devos D.P."/>
            <person name="Kaster A.-K."/>
            <person name="Ovreas L."/>
            <person name="Rohde M."/>
            <person name="Galperin M.Y."/>
            <person name="Jogler C."/>
        </authorList>
    </citation>
    <scope>NUCLEOTIDE SEQUENCE [LARGE SCALE GENOMIC DNA]</scope>
    <source>
        <strain evidence="11 12">Q31a</strain>
    </source>
</reference>
<dbReference type="Gene3D" id="3.40.190.10">
    <property type="entry name" value="Periplasmic binding protein-like II"/>
    <property type="match status" value="2"/>
</dbReference>
<dbReference type="HAMAP" id="MF_00260">
    <property type="entry name" value="Porphobil_deam"/>
    <property type="match status" value="1"/>
</dbReference>
<gene>
    <name evidence="8 11" type="primary">hemC</name>
    <name evidence="11" type="ORF">Q31a_11090</name>
</gene>
<feature type="domain" description="Porphobilinogen deaminase N-terminal" evidence="9">
    <location>
        <begin position="29"/>
        <end position="233"/>
    </location>
</feature>
<dbReference type="GO" id="GO:0006782">
    <property type="term" value="P:protoporphyrinogen IX biosynthetic process"/>
    <property type="evidence" value="ECO:0007669"/>
    <property type="project" value="UniProtKB-UniRule"/>
</dbReference>
<evidence type="ECO:0000313" key="12">
    <source>
        <dbReference type="Proteomes" id="UP000318017"/>
    </source>
</evidence>
<dbReference type="SUPFAM" id="SSF54782">
    <property type="entry name" value="Porphobilinogen deaminase (hydroxymethylbilane synthase), C-terminal domain"/>
    <property type="match status" value="1"/>
</dbReference>
<dbReference type="Gene3D" id="3.30.160.40">
    <property type="entry name" value="Porphobilinogen deaminase, C-terminal domain"/>
    <property type="match status" value="1"/>
</dbReference>
<dbReference type="EMBL" id="CP036298">
    <property type="protein sequence ID" value="QDV22818.1"/>
    <property type="molecule type" value="Genomic_DNA"/>
</dbReference>
<evidence type="ECO:0000259" key="9">
    <source>
        <dbReference type="Pfam" id="PF01379"/>
    </source>
</evidence>
<proteinExistence type="inferred from homology"/>
<dbReference type="GO" id="GO:0004418">
    <property type="term" value="F:hydroxymethylbilane synthase activity"/>
    <property type="evidence" value="ECO:0007669"/>
    <property type="project" value="UniProtKB-UniRule"/>
</dbReference>
<dbReference type="KEGG" id="ahel:Q31a_11090"/>
<sequence length="332" mass="35337">MHRALVCRAWTGVRVLTTDCLGLSPLSTIRIGTRGSKLAVWQAEWIAGRLKQRGYDVEIVLISTRGDVSTESLRVVGGQGLFTKEIQRELLSASVDVAVHSLKDLPTIPVPGLSLAAVPERETTADCLISRGNVSFEDLPAGARVGTGSSRRGAQLLVWRPELVIADIRGNVDSRLRKLEEGQFDAIVLAAAGLTRLKLTQCITEQLPEERILPAIGQGALGLECRSDDAETQAALVQLNDPKSQAEVLAERAFLASLLAGCLAPVAAIGRVNPDGQLSLRGRVLSIDGKRVVEGRVVGNPKSAEMLGKQLADELIGQGAAELIAIAKENSP</sequence>
<comment type="subunit">
    <text evidence="4 8">Monomer.</text>
</comment>
<dbReference type="PANTHER" id="PTHR11557:SF0">
    <property type="entry name" value="PORPHOBILINOGEN DEAMINASE"/>
    <property type="match status" value="1"/>
</dbReference>
<keyword evidence="5 8" id="KW-0808">Transferase</keyword>
<evidence type="ECO:0000259" key="10">
    <source>
        <dbReference type="Pfam" id="PF03900"/>
    </source>
</evidence>
<dbReference type="InterPro" id="IPR036803">
    <property type="entry name" value="Porphobilinogen_deaminase_C_sf"/>
</dbReference>
<dbReference type="PROSITE" id="PS00533">
    <property type="entry name" value="PORPHOBILINOGEN_DEAM"/>
    <property type="match status" value="1"/>
</dbReference>
<dbReference type="PANTHER" id="PTHR11557">
    <property type="entry name" value="PORPHOBILINOGEN DEAMINASE"/>
    <property type="match status" value="1"/>
</dbReference>
<evidence type="ECO:0000256" key="7">
    <source>
        <dbReference type="ARBA" id="ARBA00048169"/>
    </source>
</evidence>
<dbReference type="NCBIfam" id="TIGR00212">
    <property type="entry name" value="hemC"/>
    <property type="match status" value="1"/>
</dbReference>
<feature type="domain" description="Porphobilinogen deaminase C-terminal" evidence="10">
    <location>
        <begin position="247"/>
        <end position="316"/>
    </location>
</feature>
<dbReference type="InterPro" id="IPR000860">
    <property type="entry name" value="HemC"/>
</dbReference>
<name>A0A518G2K0_9BACT</name>
<evidence type="ECO:0000313" key="11">
    <source>
        <dbReference type="EMBL" id="QDV22818.1"/>
    </source>
</evidence>
<dbReference type="FunFam" id="3.40.190.10:FF:000005">
    <property type="entry name" value="Porphobilinogen deaminase"/>
    <property type="match status" value="1"/>
</dbReference>
<dbReference type="InterPro" id="IPR022418">
    <property type="entry name" value="Porphobilinogen_deaminase_C"/>
</dbReference>
<dbReference type="InterPro" id="IPR022417">
    <property type="entry name" value="Porphobilin_deaminase_N"/>
</dbReference>
<dbReference type="Pfam" id="PF01379">
    <property type="entry name" value="Porphobil_deam"/>
    <property type="match status" value="1"/>
</dbReference>
<evidence type="ECO:0000256" key="4">
    <source>
        <dbReference type="ARBA" id="ARBA00011245"/>
    </source>
</evidence>
<organism evidence="11 12">
    <name type="scientific">Aureliella helgolandensis</name>
    <dbReference type="NCBI Taxonomy" id="2527968"/>
    <lineage>
        <taxon>Bacteria</taxon>
        <taxon>Pseudomonadati</taxon>
        <taxon>Planctomycetota</taxon>
        <taxon>Planctomycetia</taxon>
        <taxon>Pirellulales</taxon>
        <taxon>Pirellulaceae</taxon>
        <taxon>Aureliella</taxon>
    </lineage>
</organism>
<evidence type="ECO:0000256" key="2">
    <source>
        <dbReference type="ARBA" id="ARBA00004735"/>
    </source>
</evidence>
<protein>
    <recommendedName>
        <fullName evidence="8">Porphobilinogen deaminase</fullName>
        <shortName evidence="8">PBG</shortName>
        <ecNumber evidence="8">2.5.1.61</ecNumber>
    </recommendedName>
    <alternativeName>
        <fullName evidence="8">Hydroxymethylbilane synthase</fullName>
        <shortName evidence="8">HMBS</shortName>
    </alternativeName>
    <alternativeName>
        <fullName evidence="8">Pre-uroporphyrinogen synthase</fullName>
    </alternativeName>
</protein>
<keyword evidence="6 8" id="KW-0627">Porphyrin biosynthesis</keyword>
<evidence type="ECO:0000256" key="8">
    <source>
        <dbReference type="HAMAP-Rule" id="MF_00260"/>
    </source>
</evidence>
<accession>A0A518G2K0</accession>
<comment type="miscellaneous">
    <text evidence="8">The porphobilinogen subunits are added to the dipyrromethane group.</text>
</comment>
<dbReference type="PIRSF" id="PIRSF001438">
    <property type="entry name" value="4pyrrol_synth_OHMeBilane_synth"/>
    <property type="match status" value="1"/>
</dbReference>
<dbReference type="Pfam" id="PF03900">
    <property type="entry name" value="Porphobil_deamC"/>
    <property type="match status" value="1"/>
</dbReference>
<evidence type="ECO:0000256" key="5">
    <source>
        <dbReference type="ARBA" id="ARBA00022679"/>
    </source>
</evidence>
<keyword evidence="12" id="KW-1185">Reference proteome</keyword>
<comment type="cofactor">
    <cofactor evidence="8">
        <name>dipyrromethane</name>
        <dbReference type="ChEBI" id="CHEBI:60342"/>
    </cofactor>
    <text evidence="8">Binds 1 dipyrromethane group covalently.</text>
</comment>
<comment type="function">
    <text evidence="1 8">Tetrapolymerization of the monopyrrole PBG into the hydroxymethylbilane pre-uroporphyrinogen in several discrete steps.</text>
</comment>
<comment type="catalytic activity">
    <reaction evidence="7 8">
        <text>4 porphobilinogen + H2O = hydroxymethylbilane + 4 NH4(+)</text>
        <dbReference type="Rhea" id="RHEA:13185"/>
        <dbReference type="ChEBI" id="CHEBI:15377"/>
        <dbReference type="ChEBI" id="CHEBI:28938"/>
        <dbReference type="ChEBI" id="CHEBI:57845"/>
        <dbReference type="ChEBI" id="CHEBI:58126"/>
        <dbReference type="EC" id="2.5.1.61"/>
    </reaction>
</comment>
<dbReference type="SUPFAM" id="SSF53850">
    <property type="entry name" value="Periplasmic binding protein-like II"/>
    <property type="match status" value="1"/>
</dbReference>
<evidence type="ECO:0000256" key="6">
    <source>
        <dbReference type="ARBA" id="ARBA00023244"/>
    </source>
</evidence>
<evidence type="ECO:0000256" key="1">
    <source>
        <dbReference type="ARBA" id="ARBA00002869"/>
    </source>
</evidence>
<dbReference type="EC" id="2.5.1.61" evidence="8"/>
<feature type="modified residue" description="S-(dipyrrolylmethanemethyl)cysteine" evidence="8">
    <location>
        <position position="262"/>
    </location>
</feature>
<evidence type="ECO:0000256" key="3">
    <source>
        <dbReference type="ARBA" id="ARBA00005638"/>
    </source>
</evidence>
<comment type="similarity">
    <text evidence="3 8">Belongs to the HMBS family.</text>
</comment>
<dbReference type="GO" id="GO:0005737">
    <property type="term" value="C:cytoplasm"/>
    <property type="evidence" value="ECO:0007669"/>
    <property type="project" value="UniProtKB-UniRule"/>
</dbReference>
<dbReference type="PRINTS" id="PR00151">
    <property type="entry name" value="PORPHBDMNASE"/>
</dbReference>
<dbReference type="AlphaFoldDB" id="A0A518G2K0"/>
<comment type="pathway">
    <text evidence="2">Porphyrin-containing compound metabolism; protoporphyrin-IX biosynthesis; coproporphyrinogen-III from 5-aminolevulinate: step 2/4.</text>
</comment>
<dbReference type="Proteomes" id="UP000318017">
    <property type="component" value="Chromosome"/>
</dbReference>
<dbReference type="InterPro" id="IPR022419">
    <property type="entry name" value="Porphobilin_deaminase_cofac_BS"/>
</dbReference>